<feature type="transmembrane region" description="Helical" evidence="5">
    <location>
        <begin position="344"/>
        <end position="365"/>
    </location>
</feature>
<feature type="transmembrane region" description="Helical" evidence="5">
    <location>
        <begin position="499"/>
        <end position="519"/>
    </location>
</feature>
<evidence type="ECO:0000256" key="1">
    <source>
        <dbReference type="ARBA" id="ARBA00004141"/>
    </source>
</evidence>
<proteinExistence type="predicted"/>
<evidence type="ECO:0000256" key="4">
    <source>
        <dbReference type="ARBA" id="ARBA00023136"/>
    </source>
</evidence>
<dbReference type="RefSeq" id="WP_296939045.1">
    <property type="nucleotide sequence ID" value="NZ_LT599032.1"/>
</dbReference>
<accession>A0A212J5E2</accession>
<comment type="subcellular location">
    <subcellularLocation>
        <location evidence="1">Membrane</location>
        <topology evidence="1">Multi-pass membrane protein</topology>
    </subcellularLocation>
</comment>
<dbReference type="PANTHER" id="PTHR23501">
    <property type="entry name" value="MAJOR FACILITATOR SUPERFAMILY"/>
    <property type="match status" value="1"/>
</dbReference>
<organism evidence="6">
    <name type="scientific">uncultured Dysgonomonas sp</name>
    <dbReference type="NCBI Taxonomy" id="206096"/>
    <lineage>
        <taxon>Bacteria</taxon>
        <taxon>Pseudomonadati</taxon>
        <taxon>Bacteroidota</taxon>
        <taxon>Bacteroidia</taxon>
        <taxon>Bacteroidales</taxon>
        <taxon>Dysgonomonadaceae</taxon>
        <taxon>Dysgonomonas</taxon>
        <taxon>environmental samples</taxon>
    </lineage>
</organism>
<feature type="transmembrane region" description="Helical" evidence="5">
    <location>
        <begin position="84"/>
        <end position="103"/>
    </location>
</feature>
<feature type="transmembrane region" description="Helical" evidence="5">
    <location>
        <begin position="212"/>
        <end position="233"/>
    </location>
</feature>
<dbReference type="PANTHER" id="PTHR23501:SF5">
    <property type="entry name" value="TRANSPORT PROTEIN"/>
    <property type="match status" value="1"/>
</dbReference>
<gene>
    <name evidence="6" type="ORF">KL86DYS1_11193</name>
</gene>
<dbReference type="GO" id="GO:0005886">
    <property type="term" value="C:plasma membrane"/>
    <property type="evidence" value="ECO:0007669"/>
    <property type="project" value="TreeGrafter"/>
</dbReference>
<dbReference type="InterPro" id="IPR036259">
    <property type="entry name" value="MFS_trans_sf"/>
</dbReference>
<feature type="transmembrane region" description="Helical" evidence="5">
    <location>
        <begin position="61"/>
        <end position="77"/>
    </location>
</feature>
<evidence type="ECO:0000256" key="5">
    <source>
        <dbReference type="SAM" id="Phobius"/>
    </source>
</evidence>
<keyword evidence="2 5" id="KW-0812">Transmembrane</keyword>
<reference evidence="6" key="1">
    <citation type="submission" date="2016-04" db="EMBL/GenBank/DDBJ databases">
        <authorList>
            <person name="Evans L.H."/>
            <person name="Alamgir A."/>
            <person name="Owens N."/>
            <person name="Weber N.D."/>
            <person name="Virtaneva K."/>
            <person name="Barbian K."/>
            <person name="Babar A."/>
            <person name="Rosenke K."/>
        </authorList>
    </citation>
    <scope>NUCLEOTIDE SEQUENCE</scope>
    <source>
        <strain evidence="6">86-1</strain>
    </source>
</reference>
<keyword evidence="3 5" id="KW-1133">Transmembrane helix</keyword>
<name>A0A212J5E2_9BACT</name>
<feature type="transmembrane region" description="Helical" evidence="5">
    <location>
        <begin position="239"/>
        <end position="260"/>
    </location>
</feature>
<evidence type="ECO:0000313" key="6">
    <source>
        <dbReference type="EMBL" id="SBV94663.1"/>
    </source>
</evidence>
<protein>
    <recommendedName>
        <fullName evidence="7">Major facilitator superfamily (MFS) profile domain-containing protein</fullName>
    </recommendedName>
</protein>
<feature type="transmembrane region" description="Helical" evidence="5">
    <location>
        <begin position="21"/>
        <end position="41"/>
    </location>
</feature>
<feature type="transmembrane region" description="Helical" evidence="5">
    <location>
        <begin position="178"/>
        <end position="200"/>
    </location>
</feature>
<dbReference type="GO" id="GO:0022857">
    <property type="term" value="F:transmembrane transporter activity"/>
    <property type="evidence" value="ECO:0007669"/>
    <property type="project" value="TreeGrafter"/>
</dbReference>
<feature type="transmembrane region" description="Helical" evidence="5">
    <location>
        <begin position="109"/>
        <end position="127"/>
    </location>
</feature>
<keyword evidence="4 5" id="KW-0472">Membrane</keyword>
<feature type="transmembrane region" description="Helical" evidence="5">
    <location>
        <begin position="377"/>
        <end position="398"/>
    </location>
</feature>
<dbReference type="SUPFAM" id="SSF103473">
    <property type="entry name" value="MFS general substrate transporter"/>
    <property type="match status" value="1"/>
</dbReference>
<feature type="transmembrane region" description="Helical" evidence="5">
    <location>
        <begin position="405"/>
        <end position="433"/>
    </location>
</feature>
<evidence type="ECO:0000256" key="3">
    <source>
        <dbReference type="ARBA" id="ARBA00022989"/>
    </source>
</evidence>
<evidence type="ECO:0000256" key="2">
    <source>
        <dbReference type="ARBA" id="ARBA00022692"/>
    </source>
</evidence>
<sequence>MIIPVIRTTTISPFRSWVPNWLKVVVALTILIPVLLVNGAYTGSNIDISSYLGVISEDINMAYYASSVGMAVAYLVIPKIKPLATAKTIILVVLLFQVLLSLICAETDYIEVIIVCSFFIGYFKAFSMIETINILMPALSPSGTRNEFYAKFYPITLICGQLSLVLTAELAYLYNWQYMYYFMILMLLVAIIAVVVCMSFARRLVRIPFRDIDWLSFFLVSVCFMAIVYVATYGKTEDWFSSTSIIIATILIPLTGWLFLRRQFSDTPFLDMSVLKNRNSVTVYLLSFVLMFYASFSILISSYTTNVLRLDSTHMNELYLYMIPGFLVGGVICYYWFVKEIRMAWLIFMGFACFTISLALLYFMITPAGLYEDLYLLMFLRGVGMLVLFVAFAIYGIYGLSPKQLIYNAFFMISARSALAPAIGASVLTNWLYRLQQKNVSVLSEGVDMQNALAGSQFTTSVNTALSQGWSLEDAQRIATNALYQKIQIQAVTVSIKTIAGWMLILGIFLLVCIVLYFLQFKPVRLMKMGNDMSG</sequence>
<feature type="transmembrane region" description="Helical" evidence="5">
    <location>
        <begin position="281"/>
        <end position="303"/>
    </location>
</feature>
<feature type="transmembrane region" description="Helical" evidence="5">
    <location>
        <begin position="318"/>
        <end position="337"/>
    </location>
</feature>
<dbReference type="EMBL" id="FLUM01000001">
    <property type="protein sequence ID" value="SBV94663.1"/>
    <property type="molecule type" value="Genomic_DNA"/>
</dbReference>
<feature type="transmembrane region" description="Helical" evidence="5">
    <location>
        <begin position="148"/>
        <end position="172"/>
    </location>
</feature>
<evidence type="ECO:0008006" key="7">
    <source>
        <dbReference type="Google" id="ProtNLM"/>
    </source>
</evidence>
<dbReference type="AlphaFoldDB" id="A0A212J5E2"/>